<dbReference type="PROSITE" id="PS00623">
    <property type="entry name" value="GMC_OXRED_1"/>
    <property type="match status" value="1"/>
</dbReference>
<reference evidence="10 11" key="1">
    <citation type="submission" date="2015-05" db="EMBL/GenBank/DDBJ databases">
        <title>Distinctive expansion of gene families associated with plant cell wall degradation and secondary metabolism in the genomes of grapevine trunk pathogens.</title>
        <authorList>
            <person name="Lawrence D.P."/>
            <person name="Travadon R."/>
            <person name="Rolshausen P.E."/>
            <person name="Baumgartner K."/>
        </authorList>
    </citation>
    <scope>NUCLEOTIDE SEQUENCE [LARGE SCALE GENOMIC DNA]</scope>
    <source>
        <strain evidence="10">DA912</strain>
    </source>
</reference>
<dbReference type="InterPro" id="IPR012132">
    <property type="entry name" value="GMC_OxRdtase"/>
</dbReference>
<feature type="binding site" evidence="7">
    <location>
        <position position="244"/>
    </location>
    <ligand>
        <name>FAD</name>
        <dbReference type="ChEBI" id="CHEBI:57692"/>
    </ligand>
</feature>
<dbReference type="SUPFAM" id="SSF51905">
    <property type="entry name" value="FAD/NAD(P)-binding domain"/>
    <property type="match status" value="1"/>
</dbReference>
<dbReference type="AlphaFoldDB" id="A0A0G2FD30"/>
<evidence type="ECO:0000256" key="6">
    <source>
        <dbReference type="PIRSR" id="PIRSR000137-1"/>
    </source>
</evidence>
<protein>
    <submittedName>
        <fullName evidence="10">Putative glucose oxidase</fullName>
    </submittedName>
</protein>
<proteinExistence type="inferred from homology"/>
<dbReference type="Gene3D" id="3.50.50.60">
    <property type="entry name" value="FAD/NAD(P)-binding domain"/>
    <property type="match status" value="1"/>
</dbReference>
<keyword evidence="3 8" id="KW-0285">Flavoprotein</keyword>
<dbReference type="OrthoDB" id="269227at2759"/>
<keyword evidence="4 7" id="KW-0274">FAD</keyword>
<dbReference type="Pfam" id="PF13450">
    <property type="entry name" value="NAD_binding_8"/>
    <property type="match status" value="1"/>
</dbReference>
<dbReference type="Gene3D" id="4.10.450.10">
    <property type="entry name" value="Glucose Oxidase, domain 2"/>
    <property type="match status" value="1"/>
</dbReference>
<evidence type="ECO:0000256" key="7">
    <source>
        <dbReference type="PIRSR" id="PIRSR000137-2"/>
    </source>
</evidence>
<dbReference type="GO" id="GO:0016614">
    <property type="term" value="F:oxidoreductase activity, acting on CH-OH group of donors"/>
    <property type="evidence" value="ECO:0007669"/>
    <property type="project" value="InterPro"/>
</dbReference>
<evidence type="ECO:0000256" key="8">
    <source>
        <dbReference type="RuleBase" id="RU003968"/>
    </source>
</evidence>
<feature type="domain" description="Glucose-methanol-choline oxidoreductase N-terminal" evidence="9">
    <location>
        <begin position="92"/>
        <end position="115"/>
    </location>
</feature>
<gene>
    <name evidence="10" type="ORF">UCDDA912_g07528</name>
</gene>
<evidence type="ECO:0000259" key="9">
    <source>
        <dbReference type="PROSITE" id="PS00623"/>
    </source>
</evidence>
<sequence length="599" mass="64085">MKAYRPITSRHASFIVGAGIGGLVLANRLSANGTFSVAVVEPGEDVSSNPNVTLVASTLPAVGTQLDWQYPVTAQQFGPDSVGGGGMTWHSGKAIGGSSTINGMGYIRGDRAIVDAWETLGSPGWNWDALWPYYLRSENFTAPTVEQEENEGAAYREELHGVDGPLDVAFAFEELHADLYQSFQKTWESLGYGVTEDVNSGDVHGFGTAPMTVQRDAHLRDDAGTAYYHPVKKRQNLVLLPGTVRKVNWKDGHGDPEATIQAAGIEYVTSDQQVRTLKARKEVILAAGVIRTPLILEMSGVGSPSLLASHNITTRVDLPGVGENLQDKPQAMLLYNAADASINPFNITDVAPYVTFLNAHDLLGDSFAEVEVETAASLPAWASAISDANNVSASAIETILHVQHNLIFSQNSSFAEVETTIAAASGLYVSVFWPTQPFSRGSVHIASTTSANSSLPEPDIDPKYLWVLFLLGPLKLVPFDTEISALTGRLAARSWTTAPMSQLIGERLSPTETVLPGNATDSQWKAFVEGSVTPVQHGVGTASLMPRELGGVVDPALRVYGTTNVRVVDASVIPLEHNGHLMATVYAIAERAADLILEA</sequence>
<dbReference type="Gene3D" id="3.30.560.10">
    <property type="entry name" value="Glucose Oxidase, domain 3"/>
    <property type="match status" value="1"/>
</dbReference>
<evidence type="ECO:0000256" key="3">
    <source>
        <dbReference type="ARBA" id="ARBA00022630"/>
    </source>
</evidence>
<evidence type="ECO:0000256" key="4">
    <source>
        <dbReference type="ARBA" id="ARBA00022827"/>
    </source>
</evidence>
<dbReference type="GO" id="GO:0050660">
    <property type="term" value="F:flavin adenine dinucleotide binding"/>
    <property type="evidence" value="ECO:0007669"/>
    <property type="project" value="InterPro"/>
</dbReference>
<dbReference type="PANTHER" id="PTHR11552:SF201">
    <property type="entry name" value="GLUCOSE-METHANOL-CHOLINE OXIDOREDUCTASE N-TERMINAL DOMAIN-CONTAINING PROTEIN"/>
    <property type="match status" value="1"/>
</dbReference>
<dbReference type="PIRSF" id="PIRSF000137">
    <property type="entry name" value="Alcohol_oxidase"/>
    <property type="match status" value="1"/>
</dbReference>
<evidence type="ECO:0000256" key="1">
    <source>
        <dbReference type="ARBA" id="ARBA00001974"/>
    </source>
</evidence>
<evidence type="ECO:0000313" key="10">
    <source>
        <dbReference type="EMBL" id="KKY32512.1"/>
    </source>
</evidence>
<comment type="cofactor">
    <cofactor evidence="1 7">
        <name>FAD</name>
        <dbReference type="ChEBI" id="CHEBI:57692"/>
    </cofactor>
</comment>
<feature type="active site" description="Proton donor" evidence="6">
    <location>
        <position position="537"/>
    </location>
</feature>
<keyword evidence="11" id="KW-1185">Reference proteome</keyword>
<reference evidence="10 11" key="2">
    <citation type="submission" date="2015-05" db="EMBL/GenBank/DDBJ databases">
        <authorList>
            <person name="Morales-Cruz A."/>
            <person name="Amrine K.C."/>
            <person name="Cantu D."/>
        </authorList>
    </citation>
    <scope>NUCLEOTIDE SEQUENCE [LARGE SCALE GENOMIC DNA]</scope>
    <source>
        <strain evidence="10">DA912</strain>
    </source>
</reference>
<dbReference type="Proteomes" id="UP000034680">
    <property type="component" value="Unassembled WGS sequence"/>
</dbReference>
<dbReference type="Pfam" id="PF05199">
    <property type="entry name" value="GMC_oxred_C"/>
    <property type="match status" value="1"/>
</dbReference>
<dbReference type="InterPro" id="IPR036188">
    <property type="entry name" value="FAD/NAD-bd_sf"/>
</dbReference>
<dbReference type="SUPFAM" id="SSF54373">
    <property type="entry name" value="FAD-linked reductases, C-terminal domain"/>
    <property type="match status" value="1"/>
</dbReference>
<dbReference type="Pfam" id="PF00732">
    <property type="entry name" value="GMC_oxred_N"/>
    <property type="match status" value="1"/>
</dbReference>
<organism evidence="10 11">
    <name type="scientific">Diaporthe ampelina</name>
    <dbReference type="NCBI Taxonomy" id="1214573"/>
    <lineage>
        <taxon>Eukaryota</taxon>
        <taxon>Fungi</taxon>
        <taxon>Dikarya</taxon>
        <taxon>Ascomycota</taxon>
        <taxon>Pezizomycotina</taxon>
        <taxon>Sordariomycetes</taxon>
        <taxon>Sordariomycetidae</taxon>
        <taxon>Diaporthales</taxon>
        <taxon>Diaporthaceae</taxon>
        <taxon>Diaporthe</taxon>
    </lineage>
</organism>
<dbReference type="EMBL" id="LCUC01000299">
    <property type="protein sequence ID" value="KKY32512.1"/>
    <property type="molecule type" value="Genomic_DNA"/>
</dbReference>
<dbReference type="PANTHER" id="PTHR11552">
    <property type="entry name" value="GLUCOSE-METHANOL-CHOLINE GMC OXIDOREDUCTASE"/>
    <property type="match status" value="1"/>
</dbReference>
<dbReference type="InterPro" id="IPR007867">
    <property type="entry name" value="GMC_OxRtase_C"/>
</dbReference>
<accession>A0A0G2FD30</accession>
<evidence type="ECO:0000313" key="11">
    <source>
        <dbReference type="Proteomes" id="UP000034680"/>
    </source>
</evidence>
<comment type="caution">
    <text evidence="10">The sequence shown here is derived from an EMBL/GenBank/DDBJ whole genome shotgun (WGS) entry which is preliminary data.</text>
</comment>
<dbReference type="InterPro" id="IPR000172">
    <property type="entry name" value="GMC_OxRdtase_N"/>
</dbReference>
<comment type="similarity">
    <text evidence="2 8">Belongs to the GMC oxidoreductase family.</text>
</comment>
<evidence type="ECO:0000256" key="2">
    <source>
        <dbReference type="ARBA" id="ARBA00010790"/>
    </source>
</evidence>
<dbReference type="STRING" id="1214573.A0A0G2FD30"/>
<dbReference type="InterPro" id="IPR027424">
    <property type="entry name" value="Glucose_Oxidase_domain_2"/>
</dbReference>
<keyword evidence="5" id="KW-0560">Oxidoreductase</keyword>
<evidence type="ECO:0000256" key="5">
    <source>
        <dbReference type="ARBA" id="ARBA00023002"/>
    </source>
</evidence>
<name>A0A0G2FD30_9PEZI</name>
<feature type="active site" description="Proton acceptor" evidence="6">
    <location>
        <position position="580"/>
    </location>
</feature>